<dbReference type="GO" id="GO:0000166">
    <property type="term" value="F:nucleotide binding"/>
    <property type="evidence" value="ECO:0007669"/>
    <property type="project" value="UniProtKB-KW"/>
</dbReference>
<feature type="transmembrane region" description="Helical" evidence="8">
    <location>
        <begin position="93"/>
        <end position="114"/>
    </location>
</feature>
<dbReference type="GO" id="GO:0051607">
    <property type="term" value="P:defense response to virus"/>
    <property type="evidence" value="ECO:0007669"/>
    <property type="project" value="UniProtKB-KW"/>
</dbReference>
<feature type="domain" description="Pycsar effector protein" evidence="9">
    <location>
        <begin position="46"/>
        <end position="177"/>
    </location>
</feature>
<keyword evidence="4" id="KW-0547">Nucleotide-binding</keyword>
<evidence type="ECO:0000256" key="2">
    <source>
        <dbReference type="ARBA" id="ARBA00022475"/>
    </source>
</evidence>
<keyword evidence="3 8" id="KW-0812">Transmembrane</keyword>
<accession>A0A1G7J3T9</accession>
<evidence type="ECO:0000313" key="11">
    <source>
        <dbReference type="Proteomes" id="UP000199109"/>
    </source>
</evidence>
<keyword evidence="5 8" id="KW-1133">Transmembrane helix</keyword>
<evidence type="ECO:0000259" key="9">
    <source>
        <dbReference type="Pfam" id="PF18967"/>
    </source>
</evidence>
<comment type="subcellular location">
    <subcellularLocation>
        <location evidence="1">Cell membrane</location>
    </subcellularLocation>
</comment>
<dbReference type="OrthoDB" id="5728337at2"/>
<feature type="transmembrane region" description="Helical" evidence="8">
    <location>
        <begin position="67"/>
        <end position="87"/>
    </location>
</feature>
<dbReference type="Proteomes" id="UP000199109">
    <property type="component" value="Unassembled WGS sequence"/>
</dbReference>
<keyword evidence="2" id="KW-1003">Cell membrane</keyword>
<protein>
    <recommendedName>
        <fullName evidence="9">Pycsar effector protein domain-containing protein</fullName>
    </recommendedName>
</protein>
<dbReference type="EMBL" id="FNAO01000018">
    <property type="protein sequence ID" value="SDF19551.1"/>
    <property type="molecule type" value="Genomic_DNA"/>
</dbReference>
<keyword evidence="7 8" id="KW-0472">Membrane</keyword>
<reference evidence="10 11" key="1">
    <citation type="submission" date="2016-10" db="EMBL/GenBank/DDBJ databases">
        <authorList>
            <person name="de Groot N.N."/>
        </authorList>
    </citation>
    <scope>NUCLEOTIDE SEQUENCE [LARGE SCALE GENOMIC DNA]</scope>
    <source>
        <strain evidence="10 11">DSM 23421</strain>
    </source>
</reference>
<evidence type="ECO:0000256" key="8">
    <source>
        <dbReference type="SAM" id="Phobius"/>
    </source>
</evidence>
<sequence>MDEKKIKKAKDAYLREELNIDKEKLKELKKKLAKVEPRSERGAETLFRLVSKNHYTLNTMIDRKSHILITINALILSIVIGTVLNQLEKDPHLIFPAIMILITNLISITYAIFATRPEPKHGSRQTSNLLYFGNFNDLNESDYTDKLTNLMYQGDELYKTIALDTYYLGKSIGIKHAYGCVI</sequence>
<evidence type="ECO:0000256" key="5">
    <source>
        <dbReference type="ARBA" id="ARBA00022989"/>
    </source>
</evidence>
<evidence type="ECO:0000256" key="6">
    <source>
        <dbReference type="ARBA" id="ARBA00023118"/>
    </source>
</evidence>
<keyword evidence="6" id="KW-0051">Antiviral defense</keyword>
<organism evidence="10 11">
    <name type="scientific">Pricia antarctica</name>
    <dbReference type="NCBI Taxonomy" id="641691"/>
    <lineage>
        <taxon>Bacteria</taxon>
        <taxon>Pseudomonadati</taxon>
        <taxon>Bacteroidota</taxon>
        <taxon>Flavobacteriia</taxon>
        <taxon>Flavobacteriales</taxon>
        <taxon>Flavobacteriaceae</taxon>
        <taxon>Pricia</taxon>
    </lineage>
</organism>
<evidence type="ECO:0000313" key="10">
    <source>
        <dbReference type="EMBL" id="SDF19551.1"/>
    </source>
</evidence>
<name>A0A1G7J3T9_9FLAO</name>
<proteinExistence type="predicted"/>
<dbReference type="STRING" id="641691.SAMN05421636_1181"/>
<gene>
    <name evidence="10" type="ORF">SAMN05421636_1181</name>
</gene>
<evidence type="ECO:0000256" key="3">
    <source>
        <dbReference type="ARBA" id="ARBA00022692"/>
    </source>
</evidence>
<keyword evidence="11" id="KW-1185">Reference proteome</keyword>
<dbReference type="RefSeq" id="WP_091874247.1">
    <property type="nucleotide sequence ID" value="NZ_FNAO01000018.1"/>
</dbReference>
<evidence type="ECO:0000256" key="4">
    <source>
        <dbReference type="ARBA" id="ARBA00022741"/>
    </source>
</evidence>
<evidence type="ECO:0000256" key="1">
    <source>
        <dbReference type="ARBA" id="ARBA00004236"/>
    </source>
</evidence>
<evidence type="ECO:0000256" key="7">
    <source>
        <dbReference type="ARBA" id="ARBA00023136"/>
    </source>
</evidence>
<dbReference type="GO" id="GO:0005886">
    <property type="term" value="C:plasma membrane"/>
    <property type="evidence" value="ECO:0007669"/>
    <property type="project" value="UniProtKB-SubCell"/>
</dbReference>
<dbReference type="AlphaFoldDB" id="A0A1G7J3T9"/>
<dbReference type="Pfam" id="PF18967">
    <property type="entry name" value="PycTM"/>
    <property type="match status" value="1"/>
</dbReference>
<dbReference type="InterPro" id="IPR043760">
    <property type="entry name" value="PycTM_dom"/>
</dbReference>